<feature type="compositionally biased region" description="Low complexity" evidence="1">
    <location>
        <begin position="98"/>
        <end position="114"/>
    </location>
</feature>
<feature type="region of interest" description="Disordered" evidence="1">
    <location>
        <begin position="44"/>
        <end position="211"/>
    </location>
</feature>
<feature type="region of interest" description="Disordered" evidence="1">
    <location>
        <begin position="1"/>
        <end position="29"/>
    </location>
</feature>
<sequence length="237" mass="24923">MATARRIIITRRRGGREAPAQNAFSLRPLQPSAPSMISLSQLHHQPPPLAVSTGLRLSPFDNPTTTPPLLHRQQRPLRSNQPPSYTTTQPLPPRSRRAAAANIGGEAAAASLRAASRRGGFRCEEAGREAGRGGPGGPADRRAGRAAGPAADRVDGVAGQGRGGAVRRRVAPRPAPVGRRRARGLRWRGPGRGRGVGPRRPGAGRGLPVLPSRAGVRGAAAVSASVSVRRVQRGHRR</sequence>
<feature type="compositionally biased region" description="Polar residues" evidence="1">
    <location>
        <begin position="76"/>
        <end position="89"/>
    </location>
</feature>
<dbReference type="EMBL" id="JANAVB010006198">
    <property type="protein sequence ID" value="KAJ6845603.1"/>
    <property type="molecule type" value="Genomic_DNA"/>
</dbReference>
<organism evidence="2 3">
    <name type="scientific">Iris pallida</name>
    <name type="common">Sweet iris</name>
    <dbReference type="NCBI Taxonomy" id="29817"/>
    <lineage>
        <taxon>Eukaryota</taxon>
        <taxon>Viridiplantae</taxon>
        <taxon>Streptophyta</taxon>
        <taxon>Embryophyta</taxon>
        <taxon>Tracheophyta</taxon>
        <taxon>Spermatophyta</taxon>
        <taxon>Magnoliopsida</taxon>
        <taxon>Liliopsida</taxon>
        <taxon>Asparagales</taxon>
        <taxon>Iridaceae</taxon>
        <taxon>Iridoideae</taxon>
        <taxon>Irideae</taxon>
        <taxon>Iris</taxon>
    </lineage>
</organism>
<dbReference type="AlphaFoldDB" id="A0AAX6HY15"/>
<feature type="compositionally biased region" description="Basic and acidic residues" evidence="1">
    <location>
        <begin position="121"/>
        <end position="131"/>
    </location>
</feature>
<protein>
    <submittedName>
        <fullName evidence="2">BOI-related E3 ubiquitin-protein ligase 1</fullName>
    </submittedName>
</protein>
<comment type="caution">
    <text evidence="2">The sequence shown here is derived from an EMBL/GenBank/DDBJ whole genome shotgun (WGS) entry which is preliminary data.</text>
</comment>
<evidence type="ECO:0000313" key="2">
    <source>
        <dbReference type="EMBL" id="KAJ6845603.1"/>
    </source>
</evidence>
<feature type="compositionally biased region" description="Basic residues" evidence="1">
    <location>
        <begin position="178"/>
        <end position="191"/>
    </location>
</feature>
<evidence type="ECO:0000313" key="3">
    <source>
        <dbReference type="Proteomes" id="UP001140949"/>
    </source>
</evidence>
<dbReference type="Proteomes" id="UP001140949">
    <property type="component" value="Unassembled WGS sequence"/>
</dbReference>
<keyword evidence="3" id="KW-1185">Reference proteome</keyword>
<reference evidence="2" key="2">
    <citation type="submission" date="2023-04" db="EMBL/GenBank/DDBJ databases">
        <authorList>
            <person name="Bruccoleri R.E."/>
            <person name="Oakeley E.J."/>
            <person name="Faust A.-M."/>
            <person name="Dessus-Babus S."/>
            <person name="Altorfer M."/>
            <person name="Burckhardt D."/>
            <person name="Oertli M."/>
            <person name="Naumann U."/>
            <person name="Petersen F."/>
            <person name="Wong J."/>
        </authorList>
    </citation>
    <scope>NUCLEOTIDE SEQUENCE</scope>
    <source>
        <strain evidence="2">GSM-AAB239-AS_SAM_17_03QT</strain>
        <tissue evidence="2">Leaf</tissue>
    </source>
</reference>
<accession>A0AAX6HY15</accession>
<reference evidence="2" key="1">
    <citation type="journal article" date="2023" name="GigaByte">
        <title>Genome assembly of the bearded iris, Iris pallida Lam.</title>
        <authorList>
            <person name="Bruccoleri R.E."/>
            <person name="Oakeley E.J."/>
            <person name="Faust A.M.E."/>
            <person name="Altorfer M."/>
            <person name="Dessus-Babus S."/>
            <person name="Burckhardt D."/>
            <person name="Oertli M."/>
            <person name="Naumann U."/>
            <person name="Petersen F."/>
            <person name="Wong J."/>
        </authorList>
    </citation>
    <scope>NUCLEOTIDE SEQUENCE</scope>
    <source>
        <strain evidence="2">GSM-AAB239-AS_SAM_17_03QT</strain>
    </source>
</reference>
<gene>
    <name evidence="2" type="ORF">M6B38_287835</name>
</gene>
<evidence type="ECO:0000256" key="1">
    <source>
        <dbReference type="SAM" id="MobiDB-lite"/>
    </source>
</evidence>
<proteinExistence type="predicted"/>
<name>A0AAX6HY15_IRIPA</name>